<feature type="transmembrane region" description="Helical" evidence="12">
    <location>
        <begin position="86"/>
        <end position="106"/>
    </location>
</feature>
<dbReference type="RefSeq" id="WP_173073550.1">
    <property type="nucleotide sequence ID" value="NZ_CP041345.1"/>
</dbReference>
<evidence type="ECO:0000256" key="10">
    <source>
        <dbReference type="ARBA" id="ARBA00023136"/>
    </source>
</evidence>
<name>A0A7D3XV52_9BACT</name>
<keyword evidence="8 12" id="KW-0812">Transmembrane</keyword>
<proteinExistence type="inferred from homology"/>
<dbReference type="Gene3D" id="1.10.357.140">
    <property type="entry name" value="UbiA prenyltransferase"/>
    <property type="match status" value="1"/>
</dbReference>
<evidence type="ECO:0000256" key="12">
    <source>
        <dbReference type="SAM" id="Phobius"/>
    </source>
</evidence>
<sequence>MLIKVKNYLSLVKFSHTIFAMPFAIIGYFLAYYKLPLNPDLSIFLKVILCMVFSRNAAMSFNRLVDKHFDKLNPRTKEREIPKGIITEKSALIFIILNSILFIATTYFINNLVFYLSPIALFVVLFYSYTKRFTMLSHLVLGLGLSLAPIGAYLSVTAKFELLPLLYSFLVLFWVAGFDIIYALQDEDFDKKHKLHSIPAAVGRKWSLFISFFLHFISGILVIAIGLLTAFNYWYWVGASLFIGLMLYQHHLVKPTDISKVNMAFATTNGLASIVFATFNIISILTV</sequence>
<feature type="transmembrane region" description="Helical" evidence="12">
    <location>
        <begin position="112"/>
        <end position="129"/>
    </location>
</feature>
<dbReference type="FunFam" id="1.10.357.140:FF:000008">
    <property type="entry name" value="4-hydroxybenzoate octaprenyltransferase"/>
    <property type="match status" value="1"/>
</dbReference>
<comment type="similarity">
    <text evidence="3">Belongs to the UbiA prenyltransferase family.</text>
</comment>
<evidence type="ECO:0000256" key="11">
    <source>
        <dbReference type="ARBA" id="ARBA00034524"/>
    </source>
</evidence>
<evidence type="ECO:0000313" key="13">
    <source>
        <dbReference type="EMBL" id="QKG79628.1"/>
    </source>
</evidence>
<dbReference type="InterPro" id="IPR006371">
    <property type="entry name" value="Polyprenyltransferase_UbiA-li"/>
</dbReference>
<dbReference type="Proteomes" id="UP000500961">
    <property type="component" value="Chromosome"/>
</dbReference>
<feature type="transmembrane region" description="Helical" evidence="12">
    <location>
        <begin position="136"/>
        <end position="156"/>
    </location>
</feature>
<dbReference type="EC" id="2.5.1.39" evidence="11"/>
<evidence type="ECO:0000256" key="6">
    <source>
        <dbReference type="ARBA" id="ARBA00022679"/>
    </source>
</evidence>
<dbReference type="PANTHER" id="PTHR11048">
    <property type="entry name" value="PRENYLTRANSFERASES"/>
    <property type="match status" value="1"/>
</dbReference>
<evidence type="ECO:0000256" key="8">
    <source>
        <dbReference type="ARBA" id="ARBA00022692"/>
    </source>
</evidence>
<evidence type="ECO:0000256" key="4">
    <source>
        <dbReference type="ARBA" id="ARBA00022475"/>
    </source>
</evidence>
<keyword evidence="10 12" id="KW-0472">Membrane</keyword>
<feature type="transmembrane region" description="Helical" evidence="12">
    <location>
        <begin position="206"/>
        <end position="227"/>
    </location>
</feature>
<feature type="transmembrane region" description="Helical" evidence="12">
    <location>
        <begin position="233"/>
        <end position="249"/>
    </location>
</feature>
<dbReference type="Pfam" id="PF01040">
    <property type="entry name" value="UbiA"/>
    <property type="match status" value="1"/>
</dbReference>
<dbReference type="PANTHER" id="PTHR11048:SF28">
    <property type="entry name" value="4-HYDROXYBENZOATE POLYPRENYLTRANSFERASE, MITOCHONDRIAL"/>
    <property type="match status" value="1"/>
</dbReference>
<feature type="transmembrane region" description="Helical" evidence="12">
    <location>
        <begin position="43"/>
        <end position="65"/>
    </location>
</feature>
<dbReference type="InterPro" id="IPR039653">
    <property type="entry name" value="Prenyltransferase"/>
</dbReference>
<keyword evidence="14" id="KW-1185">Reference proteome</keyword>
<evidence type="ECO:0000256" key="5">
    <source>
        <dbReference type="ARBA" id="ARBA00022519"/>
    </source>
</evidence>
<dbReference type="KEGG" id="ttz:FHG85_04910"/>
<keyword evidence="5" id="KW-0997">Cell inner membrane</keyword>
<feature type="transmembrane region" description="Helical" evidence="12">
    <location>
        <begin position="162"/>
        <end position="185"/>
    </location>
</feature>
<dbReference type="FunFam" id="1.20.120.1780:FF:000001">
    <property type="entry name" value="4-hydroxybenzoate octaprenyltransferase"/>
    <property type="match status" value="1"/>
</dbReference>
<gene>
    <name evidence="13" type="ORF">FHG85_04910</name>
</gene>
<evidence type="ECO:0000256" key="3">
    <source>
        <dbReference type="ARBA" id="ARBA00005985"/>
    </source>
</evidence>
<dbReference type="GO" id="GO:0006744">
    <property type="term" value="P:ubiquinone biosynthetic process"/>
    <property type="evidence" value="ECO:0007669"/>
    <property type="project" value="UniProtKB-KW"/>
</dbReference>
<evidence type="ECO:0000313" key="14">
    <source>
        <dbReference type="Proteomes" id="UP000500961"/>
    </source>
</evidence>
<feature type="transmembrane region" description="Helical" evidence="12">
    <location>
        <begin position="12"/>
        <end position="31"/>
    </location>
</feature>
<protein>
    <recommendedName>
        <fullName evidence="11">4-hydroxybenzoate polyprenyltransferase</fullName>
        <ecNumber evidence="11">2.5.1.39</ecNumber>
    </recommendedName>
</protein>
<keyword evidence="7" id="KW-0831">Ubiquinone biosynthesis</keyword>
<dbReference type="AlphaFoldDB" id="A0A7D3XV52"/>
<dbReference type="EMBL" id="CP041345">
    <property type="protein sequence ID" value="QKG79628.1"/>
    <property type="molecule type" value="Genomic_DNA"/>
</dbReference>
<dbReference type="InterPro" id="IPR044878">
    <property type="entry name" value="UbiA_sf"/>
</dbReference>
<organism evidence="13 14">
    <name type="scientific">Tenuifilum thalassicum</name>
    <dbReference type="NCBI Taxonomy" id="2590900"/>
    <lineage>
        <taxon>Bacteria</taxon>
        <taxon>Pseudomonadati</taxon>
        <taxon>Bacteroidota</taxon>
        <taxon>Bacteroidia</taxon>
        <taxon>Bacteroidales</taxon>
        <taxon>Tenuifilaceae</taxon>
        <taxon>Tenuifilum</taxon>
    </lineage>
</organism>
<dbReference type="InterPro" id="IPR000537">
    <property type="entry name" value="UbiA_prenyltransferase"/>
</dbReference>
<feature type="transmembrane region" description="Helical" evidence="12">
    <location>
        <begin position="261"/>
        <end position="285"/>
    </location>
</feature>
<comment type="cofactor">
    <cofactor evidence="1">
        <name>Mg(2+)</name>
        <dbReference type="ChEBI" id="CHEBI:18420"/>
    </cofactor>
</comment>
<keyword evidence="6 13" id="KW-0808">Transferase</keyword>
<evidence type="ECO:0000256" key="2">
    <source>
        <dbReference type="ARBA" id="ARBA00004141"/>
    </source>
</evidence>
<evidence type="ECO:0000256" key="7">
    <source>
        <dbReference type="ARBA" id="ARBA00022688"/>
    </source>
</evidence>
<comment type="subcellular location">
    <subcellularLocation>
        <location evidence="2">Membrane</location>
        <topology evidence="2">Multi-pass membrane protein</topology>
    </subcellularLocation>
</comment>
<evidence type="ECO:0000256" key="1">
    <source>
        <dbReference type="ARBA" id="ARBA00001946"/>
    </source>
</evidence>
<dbReference type="NCBIfam" id="TIGR01475">
    <property type="entry name" value="ubiA_other"/>
    <property type="match status" value="1"/>
</dbReference>
<dbReference type="GO" id="GO:0008412">
    <property type="term" value="F:4-hydroxybenzoate polyprenyltransferase activity"/>
    <property type="evidence" value="ECO:0007669"/>
    <property type="project" value="UniProtKB-EC"/>
</dbReference>
<keyword evidence="9 12" id="KW-1133">Transmembrane helix</keyword>
<dbReference type="GO" id="GO:0005886">
    <property type="term" value="C:plasma membrane"/>
    <property type="evidence" value="ECO:0007669"/>
    <property type="project" value="TreeGrafter"/>
</dbReference>
<dbReference type="CDD" id="cd13959">
    <property type="entry name" value="PT_UbiA_COQ2"/>
    <property type="match status" value="1"/>
</dbReference>
<keyword evidence="4" id="KW-1003">Cell membrane</keyword>
<reference evidence="13 14" key="1">
    <citation type="submission" date="2019-07" db="EMBL/GenBank/DDBJ databases">
        <title>Thalassofilum flectens gen. nov., sp. nov., a novel moderate thermophilic anaerobe from a shallow sea hot spring in Kunashir Island (Russia), representing a new family in the order Bacteroidales, and proposal of Thalassofilacea fam. nov.</title>
        <authorList>
            <person name="Kochetkova T.V."/>
            <person name="Podosokorskaya O.A."/>
            <person name="Novikov A."/>
            <person name="Elcheninov A.G."/>
            <person name="Toshchakov S.V."/>
            <person name="Kublanov I.V."/>
        </authorList>
    </citation>
    <scope>NUCLEOTIDE SEQUENCE [LARGE SCALE GENOMIC DNA]</scope>
    <source>
        <strain evidence="13 14">38-H</strain>
    </source>
</reference>
<evidence type="ECO:0000256" key="9">
    <source>
        <dbReference type="ARBA" id="ARBA00022989"/>
    </source>
</evidence>
<dbReference type="Gene3D" id="1.20.120.1780">
    <property type="entry name" value="UbiA prenyltransferase"/>
    <property type="match status" value="1"/>
</dbReference>
<accession>A0A7D3XV52</accession>